<dbReference type="PANTHER" id="PTHR33571:SF14">
    <property type="entry name" value="PROTEIN ADENYLYLTRANSFERASE MJ0435-RELATED"/>
    <property type="match status" value="1"/>
</dbReference>
<evidence type="ECO:0000256" key="6">
    <source>
        <dbReference type="ARBA" id="ARBA00022741"/>
    </source>
</evidence>
<keyword evidence="8" id="KW-0460">Magnesium</keyword>
<dbReference type="CDD" id="cd05403">
    <property type="entry name" value="NT_KNTase_like"/>
    <property type="match status" value="1"/>
</dbReference>
<dbReference type="EC" id="2.7.7.108" evidence="9"/>
<evidence type="ECO:0000313" key="14">
    <source>
        <dbReference type="EMBL" id="MCZ0861666.1"/>
    </source>
</evidence>
<dbReference type="Pfam" id="PF01909">
    <property type="entry name" value="NTP_transf_2"/>
    <property type="match status" value="1"/>
</dbReference>
<dbReference type="InterPro" id="IPR052038">
    <property type="entry name" value="Type-VII_TA_antitoxin"/>
</dbReference>
<dbReference type="EMBL" id="JAPTGC010000001">
    <property type="protein sequence ID" value="MCZ0861666.1"/>
    <property type="molecule type" value="Genomic_DNA"/>
</dbReference>
<evidence type="ECO:0000259" key="13">
    <source>
        <dbReference type="Pfam" id="PF01909"/>
    </source>
</evidence>
<keyword evidence="15" id="KW-1185">Reference proteome</keyword>
<comment type="cofactor">
    <cofactor evidence="1">
        <name>Mg(2+)</name>
        <dbReference type="ChEBI" id="CHEBI:18420"/>
    </cofactor>
</comment>
<protein>
    <recommendedName>
        <fullName evidence="9">protein adenylyltransferase</fullName>
        <ecNumber evidence="9">2.7.7.108</ecNumber>
    </recommendedName>
</protein>
<evidence type="ECO:0000256" key="7">
    <source>
        <dbReference type="ARBA" id="ARBA00022840"/>
    </source>
</evidence>
<reference evidence="14" key="1">
    <citation type="submission" date="2022-12" db="EMBL/GenBank/DDBJ databases">
        <title>Isolation and characterisation of novel Methanocorpusculum spp. from native Australian herbivores indicates the genus is ancestrally host-associated.</title>
        <authorList>
            <person name="Volmer J.G."/>
            <person name="Soo R.M."/>
            <person name="Evans P.N."/>
            <person name="Hoedt E.C."/>
            <person name="Astorga Alsina A.L."/>
            <person name="Woodcroft B.J."/>
            <person name="Tyson G.W."/>
            <person name="Hugenholtz P."/>
            <person name="Morrison M."/>
        </authorList>
    </citation>
    <scope>NUCLEOTIDE SEQUENCE</scope>
    <source>
        <strain evidence="14">CW153</strain>
    </source>
</reference>
<comment type="catalytic activity">
    <reaction evidence="12">
        <text>L-tyrosyl-[protein] + ATP = O-(5'-adenylyl)-L-tyrosyl-[protein] + diphosphate</text>
        <dbReference type="Rhea" id="RHEA:54288"/>
        <dbReference type="Rhea" id="RHEA-COMP:10136"/>
        <dbReference type="Rhea" id="RHEA-COMP:13846"/>
        <dbReference type="ChEBI" id="CHEBI:30616"/>
        <dbReference type="ChEBI" id="CHEBI:33019"/>
        <dbReference type="ChEBI" id="CHEBI:46858"/>
        <dbReference type="ChEBI" id="CHEBI:83624"/>
        <dbReference type="EC" id="2.7.7.108"/>
    </reaction>
</comment>
<accession>A0ABT4IIU7</accession>
<dbReference type="InterPro" id="IPR002934">
    <property type="entry name" value="Polymerase_NTP_transf_dom"/>
</dbReference>
<proteinExistence type="inferred from homology"/>
<keyword evidence="7" id="KW-0067">ATP-binding</keyword>
<evidence type="ECO:0000256" key="4">
    <source>
        <dbReference type="ARBA" id="ARBA00022695"/>
    </source>
</evidence>
<evidence type="ECO:0000256" key="10">
    <source>
        <dbReference type="ARBA" id="ARBA00038276"/>
    </source>
</evidence>
<gene>
    <name evidence="14" type="ORF">O0S09_00160</name>
</gene>
<evidence type="ECO:0000313" key="15">
    <source>
        <dbReference type="Proteomes" id="UP001141336"/>
    </source>
</evidence>
<keyword evidence="2" id="KW-1277">Toxin-antitoxin system</keyword>
<dbReference type="Proteomes" id="UP001141336">
    <property type="component" value="Unassembled WGS sequence"/>
</dbReference>
<keyword evidence="5" id="KW-0479">Metal-binding</keyword>
<comment type="caution">
    <text evidence="14">The sequence shown here is derived from an EMBL/GenBank/DDBJ whole genome shotgun (WGS) entry which is preliminary data.</text>
</comment>
<evidence type="ECO:0000256" key="9">
    <source>
        <dbReference type="ARBA" id="ARBA00034531"/>
    </source>
</evidence>
<keyword evidence="6" id="KW-0547">Nucleotide-binding</keyword>
<keyword evidence="4" id="KW-0548">Nucleotidyltransferase</keyword>
<dbReference type="InterPro" id="IPR043519">
    <property type="entry name" value="NT_sf"/>
</dbReference>
<comment type="similarity">
    <text evidence="10">Belongs to the MntA antitoxin family.</text>
</comment>
<comment type="catalytic activity">
    <reaction evidence="11">
        <text>O-(5'-adenylyl)-L-tyrosyl-[protein] + ATP = O-[5'-(adenylyl-(5'-&gt;3')-adenylyl)]-L-tyrosyl-[protein] + diphosphate</text>
        <dbReference type="Rhea" id="RHEA:66528"/>
        <dbReference type="Rhea" id="RHEA-COMP:13846"/>
        <dbReference type="Rhea" id="RHEA-COMP:17046"/>
        <dbReference type="ChEBI" id="CHEBI:30616"/>
        <dbReference type="ChEBI" id="CHEBI:33019"/>
        <dbReference type="ChEBI" id="CHEBI:83624"/>
        <dbReference type="ChEBI" id="CHEBI:167160"/>
    </reaction>
</comment>
<evidence type="ECO:0000256" key="3">
    <source>
        <dbReference type="ARBA" id="ARBA00022679"/>
    </source>
</evidence>
<dbReference type="PANTHER" id="PTHR33571">
    <property type="entry name" value="SSL8005 PROTEIN"/>
    <property type="match status" value="1"/>
</dbReference>
<organism evidence="14 15">
    <name type="scientific">Methanocorpusculum vombati</name>
    <dbReference type="NCBI Taxonomy" id="3002864"/>
    <lineage>
        <taxon>Archaea</taxon>
        <taxon>Methanobacteriati</taxon>
        <taxon>Methanobacteriota</taxon>
        <taxon>Stenosarchaea group</taxon>
        <taxon>Methanomicrobia</taxon>
        <taxon>Methanomicrobiales</taxon>
        <taxon>Methanocorpusculaceae</taxon>
        <taxon>Methanocorpusculum</taxon>
    </lineage>
</organism>
<evidence type="ECO:0000256" key="12">
    <source>
        <dbReference type="ARBA" id="ARBA00048696"/>
    </source>
</evidence>
<evidence type="ECO:0000256" key="8">
    <source>
        <dbReference type="ARBA" id="ARBA00022842"/>
    </source>
</evidence>
<evidence type="ECO:0000256" key="1">
    <source>
        <dbReference type="ARBA" id="ARBA00001946"/>
    </source>
</evidence>
<evidence type="ECO:0000256" key="2">
    <source>
        <dbReference type="ARBA" id="ARBA00022649"/>
    </source>
</evidence>
<name>A0ABT4IIU7_9EURY</name>
<dbReference type="SUPFAM" id="SSF81301">
    <property type="entry name" value="Nucleotidyltransferase"/>
    <property type="match status" value="1"/>
</dbReference>
<feature type="domain" description="Polymerase nucleotidyl transferase" evidence="13">
    <location>
        <begin position="16"/>
        <end position="100"/>
    </location>
</feature>
<dbReference type="Gene3D" id="3.30.460.10">
    <property type="entry name" value="Beta Polymerase, domain 2"/>
    <property type="match status" value="1"/>
</dbReference>
<dbReference type="RefSeq" id="WP_268921838.1">
    <property type="nucleotide sequence ID" value="NZ_JAPTGC010000001.1"/>
</dbReference>
<sequence>MSPYQSIKDDVLSKLKTHLPEIQERFGIETIGIFGSVSRGEDTPESDVDVLYSFSAGHGGMRDMANLKYYLEDLFGREVGLVSLKYVSPLIRDAVAYDAILYGREMSIA</sequence>
<keyword evidence="3" id="KW-0808">Transferase</keyword>
<evidence type="ECO:0000256" key="11">
    <source>
        <dbReference type="ARBA" id="ARBA00047518"/>
    </source>
</evidence>
<evidence type="ECO:0000256" key="5">
    <source>
        <dbReference type="ARBA" id="ARBA00022723"/>
    </source>
</evidence>